<evidence type="ECO:0000256" key="1">
    <source>
        <dbReference type="SAM" id="MobiDB-lite"/>
    </source>
</evidence>
<proteinExistence type="predicted"/>
<dbReference type="GeneID" id="9040950"/>
<dbReference type="Proteomes" id="UP000007800">
    <property type="component" value="Unassembled WGS sequence"/>
</dbReference>
<organism evidence="3">
    <name type="scientific">Perkinsus marinus (strain ATCC 50983 / TXsc)</name>
    <dbReference type="NCBI Taxonomy" id="423536"/>
    <lineage>
        <taxon>Eukaryota</taxon>
        <taxon>Sar</taxon>
        <taxon>Alveolata</taxon>
        <taxon>Perkinsozoa</taxon>
        <taxon>Perkinsea</taxon>
        <taxon>Perkinsida</taxon>
        <taxon>Perkinsidae</taxon>
        <taxon>Perkinsus</taxon>
    </lineage>
</organism>
<name>C5LXT6_PERM5</name>
<accession>C5LXT6</accession>
<dbReference type="InParanoid" id="C5LXT6"/>
<feature type="region of interest" description="Disordered" evidence="1">
    <location>
        <begin position="1"/>
        <end position="31"/>
    </location>
</feature>
<evidence type="ECO:0000313" key="3">
    <source>
        <dbReference type="Proteomes" id="UP000007800"/>
    </source>
</evidence>
<dbReference type="AlphaFoldDB" id="C5LXT6"/>
<keyword evidence="3" id="KW-1185">Reference proteome</keyword>
<dbReference type="OrthoDB" id="10422937at2759"/>
<reference evidence="2 3" key="1">
    <citation type="submission" date="2008-07" db="EMBL/GenBank/DDBJ databases">
        <authorList>
            <person name="El-Sayed N."/>
            <person name="Caler E."/>
            <person name="Inman J."/>
            <person name="Amedeo P."/>
            <person name="Hass B."/>
            <person name="Wortman J."/>
        </authorList>
    </citation>
    <scope>NUCLEOTIDE SEQUENCE [LARGE SCALE GENOMIC DNA]</scope>
    <source>
        <strain evidence="3">ATCC 50983 / TXsc</strain>
    </source>
</reference>
<feature type="compositionally biased region" description="Basic and acidic residues" evidence="1">
    <location>
        <begin position="16"/>
        <end position="31"/>
    </location>
</feature>
<dbReference type="RefSeq" id="XP_002765739.1">
    <property type="nucleotide sequence ID" value="XM_002765693.1"/>
</dbReference>
<protein>
    <submittedName>
        <fullName evidence="2">Uncharacterized protein</fullName>
    </submittedName>
</protein>
<evidence type="ECO:0000313" key="2">
    <source>
        <dbReference type="EMBL" id="EEQ98456.1"/>
    </source>
</evidence>
<dbReference type="EMBL" id="GG686709">
    <property type="protein sequence ID" value="EEQ98456.1"/>
    <property type="molecule type" value="Genomic_DNA"/>
</dbReference>
<gene>
    <name evidence="2" type="ORF">Pmar_PMAR002780</name>
</gene>
<sequence>MSVNLPPKGSRPQSKNVRELRQNKRQERDDGVSSLWEALQATSPLDDMSLHLKKRLAVYMSLTQFYGYWGWQSREEIEEFVAGLLDLKPSSAHRWCHDFETDHYLEQDCQSWHQ</sequence>